<dbReference type="InterPro" id="IPR011053">
    <property type="entry name" value="Single_hybrid_motif"/>
</dbReference>
<evidence type="ECO:0000259" key="18">
    <source>
        <dbReference type="PROSITE" id="PS50979"/>
    </source>
</evidence>
<dbReference type="Pfam" id="PF02786">
    <property type="entry name" value="CPSase_L_D2"/>
    <property type="match status" value="1"/>
</dbReference>
<keyword evidence="22" id="KW-1185">Reference proteome</keyword>
<dbReference type="Gene3D" id="3.40.50.20">
    <property type="match status" value="1"/>
</dbReference>
<dbReference type="Pfam" id="PF08326">
    <property type="entry name" value="ACC_central"/>
    <property type="match status" value="2"/>
</dbReference>
<evidence type="ECO:0000256" key="7">
    <source>
        <dbReference type="ARBA" id="ARBA00022832"/>
    </source>
</evidence>
<dbReference type="InterPro" id="IPR000089">
    <property type="entry name" value="Biotin_lipoyl"/>
</dbReference>
<dbReference type="Pfam" id="PF00364">
    <property type="entry name" value="Biotin_lipoyl"/>
    <property type="match status" value="1"/>
</dbReference>
<dbReference type="Gene3D" id="2.40.50.100">
    <property type="match status" value="1"/>
</dbReference>
<dbReference type="GO" id="GO:2001295">
    <property type="term" value="P:malonyl-CoA biosynthetic process"/>
    <property type="evidence" value="ECO:0007669"/>
    <property type="project" value="UniProtKB-UniPathway"/>
</dbReference>
<dbReference type="GO" id="GO:0046872">
    <property type="term" value="F:metal ion binding"/>
    <property type="evidence" value="ECO:0007669"/>
    <property type="project" value="InterPro"/>
</dbReference>
<dbReference type="InterPro" id="IPR005481">
    <property type="entry name" value="BC-like_N"/>
</dbReference>
<dbReference type="CDD" id="cd06850">
    <property type="entry name" value="biotinyl_domain"/>
    <property type="match status" value="1"/>
</dbReference>
<proteinExistence type="predicted"/>
<evidence type="ECO:0000256" key="4">
    <source>
        <dbReference type="ARBA" id="ARBA00022516"/>
    </source>
</evidence>
<feature type="region of interest" description="Disordered" evidence="14">
    <location>
        <begin position="27"/>
        <end position="123"/>
    </location>
</feature>
<dbReference type="Gene3D" id="3.30.1490.20">
    <property type="entry name" value="ATP-grasp fold, A domain"/>
    <property type="match status" value="1"/>
</dbReference>
<dbReference type="FunFam" id="2.40.50.100:FF:000005">
    <property type="entry name" value="Acetyl-CoA carboxylase 1"/>
    <property type="match status" value="1"/>
</dbReference>
<dbReference type="Pfam" id="PF21385">
    <property type="entry name" value="ACCA_BT"/>
    <property type="match status" value="1"/>
</dbReference>
<feature type="compositionally biased region" description="Polar residues" evidence="14">
    <location>
        <begin position="71"/>
        <end position="81"/>
    </location>
</feature>
<accession>A0A3Q3XJ02</accession>
<dbReference type="Gene3D" id="3.30.470.20">
    <property type="entry name" value="ATP-grasp fold, B domain"/>
    <property type="match status" value="1"/>
</dbReference>
<dbReference type="InterPro" id="IPR034733">
    <property type="entry name" value="AcCoA_carboxyl_beta"/>
</dbReference>
<dbReference type="InterPro" id="IPR001882">
    <property type="entry name" value="Biotin_BS"/>
</dbReference>
<dbReference type="Gene3D" id="2.40.460.10">
    <property type="entry name" value="Biotin dependent carboxylase carboxyltransferase"/>
    <property type="match status" value="1"/>
</dbReference>
<dbReference type="InterPro" id="IPR049074">
    <property type="entry name" value="ACCA_BT"/>
</dbReference>
<dbReference type="GO" id="GO:0003989">
    <property type="term" value="F:acetyl-CoA carboxylase activity"/>
    <property type="evidence" value="ECO:0007669"/>
    <property type="project" value="UniProtKB-EC"/>
</dbReference>
<evidence type="ECO:0000256" key="3">
    <source>
        <dbReference type="ARBA" id="ARBA00013058"/>
    </source>
</evidence>
<feature type="compositionally biased region" description="Polar residues" evidence="14">
    <location>
        <begin position="98"/>
        <end position="111"/>
    </location>
</feature>
<dbReference type="InterPro" id="IPR049076">
    <property type="entry name" value="ACCA"/>
</dbReference>
<dbReference type="SUPFAM" id="SSF52440">
    <property type="entry name" value="PreATP-grasp domain"/>
    <property type="match status" value="1"/>
</dbReference>
<evidence type="ECO:0000259" key="17">
    <source>
        <dbReference type="PROSITE" id="PS50975"/>
    </source>
</evidence>
<dbReference type="PROSITE" id="PS50968">
    <property type="entry name" value="BIOTINYL_LIPOYL"/>
    <property type="match status" value="1"/>
</dbReference>
<feature type="domain" description="Biotin carboxylation" evidence="18">
    <location>
        <begin position="208"/>
        <end position="710"/>
    </location>
</feature>
<reference evidence="21" key="2">
    <citation type="submission" date="2025-09" db="UniProtKB">
        <authorList>
            <consortium name="Ensembl"/>
        </authorList>
    </citation>
    <scope>IDENTIFICATION</scope>
</reference>
<evidence type="ECO:0000256" key="8">
    <source>
        <dbReference type="ARBA" id="ARBA00022840"/>
    </source>
</evidence>
<keyword evidence="10" id="KW-0275">Fatty acid biosynthesis</keyword>
<dbReference type="OMA" id="TEHCKVA"/>
<dbReference type="InterPro" id="IPR013815">
    <property type="entry name" value="ATP_grasp_subdomain_1"/>
</dbReference>
<evidence type="ECO:0000259" key="20">
    <source>
        <dbReference type="PROSITE" id="PS50989"/>
    </source>
</evidence>
<dbReference type="PROSITE" id="PS50979">
    <property type="entry name" value="BC"/>
    <property type="match status" value="1"/>
</dbReference>
<dbReference type="Pfam" id="PF02785">
    <property type="entry name" value="Biotin_carb_C"/>
    <property type="match status" value="1"/>
</dbReference>
<dbReference type="PROSITE" id="PS50980">
    <property type="entry name" value="COA_CT_NTER"/>
    <property type="match status" value="1"/>
</dbReference>
<evidence type="ECO:0000259" key="19">
    <source>
        <dbReference type="PROSITE" id="PS50980"/>
    </source>
</evidence>
<dbReference type="GO" id="GO:0005739">
    <property type="term" value="C:mitochondrion"/>
    <property type="evidence" value="ECO:0007669"/>
    <property type="project" value="TreeGrafter"/>
</dbReference>
<dbReference type="SUPFAM" id="SSF52096">
    <property type="entry name" value="ClpP/crotonase"/>
    <property type="match status" value="2"/>
</dbReference>
<evidence type="ECO:0000256" key="15">
    <source>
        <dbReference type="SAM" id="SignalP"/>
    </source>
</evidence>
<dbReference type="InterPro" id="IPR016185">
    <property type="entry name" value="PreATP-grasp_dom_sf"/>
</dbReference>
<keyword evidence="12" id="KW-0511">Multifunctional enzyme</keyword>
<evidence type="ECO:0000256" key="5">
    <source>
        <dbReference type="ARBA" id="ARBA00022598"/>
    </source>
</evidence>
<dbReference type="UniPathway" id="UPA00655">
    <property type="reaction ID" value="UER00711"/>
</dbReference>
<dbReference type="InterPro" id="IPR029045">
    <property type="entry name" value="ClpP/crotonase-like_dom_sf"/>
</dbReference>
<feature type="domain" description="CoA carboxyltransferase C-terminal" evidence="20">
    <location>
        <begin position="1909"/>
        <end position="2224"/>
    </location>
</feature>
<dbReference type="InterPro" id="IPR011761">
    <property type="entry name" value="ATP-grasp"/>
</dbReference>
<dbReference type="EC" id="6.4.1.2" evidence="3"/>
<dbReference type="SUPFAM" id="SSF51246">
    <property type="entry name" value="Rudiment single hybrid motif"/>
    <property type="match status" value="1"/>
</dbReference>
<dbReference type="Gene3D" id="3.90.1770.10">
    <property type="entry name" value="PreATP-grasp domain"/>
    <property type="match status" value="1"/>
</dbReference>
<dbReference type="SMART" id="SM00878">
    <property type="entry name" value="Biotin_carb_C"/>
    <property type="match status" value="1"/>
</dbReference>
<dbReference type="Pfam" id="PF00289">
    <property type="entry name" value="Biotin_carb_N"/>
    <property type="match status" value="1"/>
</dbReference>
<keyword evidence="11" id="KW-0092">Biotin</keyword>
<keyword evidence="8 13" id="KW-0067">ATP-binding</keyword>
<feature type="compositionally biased region" description="Low complexity" evidence="14">
    <location>
        <begin position="58"/>
        <end position="70"/>
    </location>
</feature>
<comment type="pathway">
    <text evidence="2">Lipid metabolism; malonyl-CoA biosynthesis; malonyl-CoA from acetyl-CoA: step 1/1.</text>
</comment>
<sequence length="2337" mass="262605">MLPLALLGLFLWISLLLWRFNTKTVATPMEGEESPSGWRPPPAGEDLPPSQSHHPGEQSHSTISASSTQSEGNRPQASSASRGLEPKTVDSEVLQAPSKVNSGLTPTTQESPKTHLPMRSSGPEMRERLKFILGASEDNSSDEEPVVSKPLSDASQPLTSDNKSSPQPSMSGLHLVKKGREHRKMDLQRDFTVASPAEFVTRFGGNRVIEKVLIANNGIAAVKCMRSIRRWAYEMFRNERTIRFVVMVSPEDLKANAEYIKMADHYVPVPGGPNNNNYANVELIVDIAKRIPVQAVWAGWGHASENPKLPELLNKADISFLGPSSKAMWALGDKVASSIVAQSADIPTLPWTGSGLRVEWAEEDQRMGKIISVPIEVYKKGCVQDVDDGLARAERIGYPVVIKASEGGGGKGIRKVESSEDFPGFFRQVQTEVPGSPIFIMQLAQHARHLEVQILADEYGNAISLFGRDCSIQRRHQKIIEEAPATIAAPSTFEQMERFAVRLAKMVGYVSAGTVEYLFSEDGSFHFLELNPRLQVEHPCTEMIGDVNLPAAQLQIAMGIPLYRIKDIRLLYGEAPWGDTVIDFQIPDCVPSPRGHVIAARITSENPDEGFKPSSGTVQELNFRSSKNVWGYFSVAATGGLHEFADSQFGHCFSWGENRGEAISNMVVAMKELSIRGDFRTTVEYLIKLLETESFRNNDIDTGWLDHLIAEKVQAERPDTMLGLVCGALHVADARFRKSMSDFLHSLERGQVLPAASLLNSVNVDLIYEGVKYCLKVARQSPTTYVIIMNGSNIEIDVHRLSDGGLLLSYDGSSHTTYMKEEVDSYRITVGNKTCVFEKEKDPTVMRSPSAGKLLQYMVEDGGHVCGGEIYAEIEVMKMVMTLTAQQSGFIHFVKRPGAVLEHGCIVAHMDLDDPSSIHLATTLPSQQPLPIIGEKLHQVFHNVLENLVKVMDGYCLEEPYFSTKVKQWVATLMKTLRDPSLPLLELQEIMTSVAGRIPPSVEKDIRKIMAQYASNITSVLCQFPSQRIANVLDCHAATLQRKADREVFFMNTQSIVQLVQRYRSGIRGYMKSVVLNLLRRFLQVETQFQQAHYDKCVVNLREQYKPDMSPVLDYIFSHAQVSKKNILVTMLIDQLCGRDPMLADELMAILTEFTELSKMETSKVALRARQVLIASHLPSYELRHNQVESIFLSAIDMYGHQFCPENLKKLILSETSIFDVLPNFFYHSNQVVCMAALEVYVRRAYIAYELNSIQHHQLQDGTCAVDFQFMLPSSHPNRVPVPVSGSGQFKMRRQSSDLFLDGALSPPCQRMGAMVAFQCFDDFKRNFDEVLSSFVEPLLESTSFSESCSGLYEEDNFKVSVGCVKVVDIEFPKFFTFRARDGFQEDRIYRNLEPALAFQLELNRMRNFDMTAVPCANHKMHLYLGAARVQEGAEVTDYRFFIRAIIRHSDLITKEASFEYLQNEGERLLLEAMDELEVAFSNTSVRTDCNHIFLNFVPTVIMDPSKIEQSVRSMVMRYGSRLWKLRVLQAELKINIRLTPTGKAIPVRLFLTNESGYYLDISLYEEVTDPSSGQIMFQSYGDKQGPLHGMLINTPYVTKDLLQAKRFQAQTLGTTYVYDFPEMFRQALFKLWGPGDKSPKDVLMCTELVLDPQGRLVQMNRLPGDNDVGVVAFKMKMKTPEYPAGRDVIVICNDITHMIGSFGPQEDELFLKASELARAEGIPRIYIAANSGARIGLAEEIKHMFQVAWIDPSDPYKGFRYLYLTPQDYTRISSTNSVHCHHVEEGGESRYIITDIIGKDDGLGVENLRGSGTIAGESSKAYEEIITISMVTCRAIGIGAYLVRLGQRVIQVENSHIILTGASALNKVLGREVYTSNNQLGGIQIMHNNGVTHTTVPDDFEGVFTILQWLSYMPKVFPCAYRIHSYESTIRPPLDAAVRGAWQSGFFDHGSFMEIMGSWAQTVVVGRARLGGIPLGVIAVETRTVELTVPADPANLDSESKVLQQAGQVWFPDSAFKTAQAICDFNRERLPLMVFANWRGFSGGMKDMYDQILKFGAYIVDTLRRFHQPVLVYIPPQAELRGGSWVVIDPTINPLCMELYADRESRGGVLEAEGTVEIKFRRKDLLKTMRRLDSVYAGLVEQLELSDKERKELESKLKAREDFLLPIYHQVAVQFVELHDTPGRMQEKGAITDILDWKNVRTFFYWRLRRLLLEQVVKSEILQANKDLSDGHIQSMLRRWFVETEGTVKAYLWDSNQAVVEWLEKHLSKEDGTPSAVRENIKYLKRENTLKHICSLVQANPDVAMDCIIHMSQNITPSQRAKILHLLATMDSSSTS</sequence>
<feature type="compositionally biased region" description="Polar residues" evidence="14">
    <location>
        <begin position="153"/>
        <end position="170"/>
    </location>
</feature>
<dbReference type="PANTHER" id="PTHR45728">
    <property type="entry name" value="ACETYL-COA CARBOXYLASE, ISOFORM A"/>
    <property type="match status" value="1"/>
</dbReference>
<dbReference type="InterPro" id="IPR011764">
    <property type="entry name" value="Biotin_carboxylation_dom"/>
</dbReference>
<evidence type="ECO:0000259" key="16">
    <source>
        <dbReference type="PROSITE" id="PS50968"/>
    </source>
</evidence>
<dbReference type="FunFam" id="3.30.1490.20:FF:000003">
    <property type="entry name" value="acetyl-CoA carboxylase isoform X1"/>
    <property type="match status" value="1"/>
</dbReference>
<feature type="domain" description="Lipoyl-binding" evidence="16">
    <location>
        <begin position="837"/>
        <end position="911"/>
    </location>
</feature>
<feature type="chain" id="PRO_5018648710" description="acetyl-CoA carboxylase" evidence="15">
    <location>
        <begin position="27"/>
        <end position="2337"/>
    </location>
</feature>
<evidence type="ECO:0000256" key="10">
    <source>
        <dbReference type="ARBA" id="ARBA00023160"/>
    </source>
</evidence>
<keyword evidence="15" id="KW-0732">Signal</keyword>
<evidence type="ECO:0000256" key="12">
    <source>
        <dbReference type="ARBA" id="ARBA00023268"/>
    </source>
</evidence>
<dbReference type="STRING" id="94237.ENSMMOP00000023376"/>
<comment type="cofactor">
    <cofactor evidence="1">
        <name>biotin</name>
        <dbReference type="ChEBI" id="CHEBI:57586"/>
    </cofactor>
</comment>
<name>A0A3Q3XJ02_MOLML</name>
<dbReference type="PROSITE" id="PS50989">
    <property type="entry name" value="COA_CT_CTER"/>
    <property type="match status" value="1"/>
</dbReference>
<evidence type="ECO:0000256" key="14">
    <source>
        <dbReference type="SAM" id="MobiDB-lite"/>
    </source>
</evidence>
<dbReference type="SUPFAM" id="SSF56059">
    <property type="entry name" value="Glutathione synthetase ATP-binding domain-like"/>
    <property type="match status" value="1"/>
</dbReference>
<dbReference type="PROSITE" id="PS00867">
    <property type="entry name" value="CPSASE_2"/>
    <property type="match status" value="1"/>
</dbReference>
<feature type="signal peptide" evidence="15">
    <location>
        <begin position="1"/>
        <end position="26"/>
    </location>
</feature>
<keyword evidence="9" id="KW-0443">Lipid metabolism</keyword>
<dbReference type="FunFam" id="3.30.470.20:FF:000005">
    <property type="entry name" value="Acetyl-CoA carboxylase 1"/>
    <property type="match status" value="1"/>
</dbReference>
<evidence type="ECO:0000313" key="21">
    <source>
        <dbReference type="Ensembl" id="ENSMMOP00000023376.1"/>
    </source>
</evidence>
<dbReference type="SUPFAM" id="SSF51230">
    <property type="entry name" value="Single hybrid motif"/>
    <property type="match status" value="1"/>
</dbReference>
<evidence type="ECO:0000256" key="6">
    <source>
        <dbReference type="ARBA" id="ARBA00022741"/>
    </source>
</evidence>
<dbReference type="PROSITE" id="PS50975">
    <property type="entry name" value="ATP_GRASP"/>
    <property type="match status" value="1"/>
</dbReference>
<dbReference type="Gene3D" id="3.90.226.10">
    <property type="entry name" value="2-enoyl-CoA Hydratase, Chain A, domain 1"/>
    <property type="match status" value="2"/>
</dbReference>
<dbReference type="InterPro" id="IPR013537">
    <property type="entry name" value="AcCoA_COase_cen"/>
</dbReference>
<dbReference type="FunFam" id="3.90.226.10:FF:000010">
    <property type="entry name" value="acetyl-CoA carboxylase isoform X2"/>
    <property type="match status" value="1"/>
</dbReference>
<keyword evidence="4" id="KW-0444">Lipid biosynthesis</keyword>
<keyword evidence="6 13" id="KW-0547">Nucleotide-binding</keyword>
<dbReference type="GO" id="GO:0006633">
    <property type="term" value="P:fatty acid biosynthetic process"/>
    <property type="evidence" value="ECO:0007669"/>
    <property type="project" value="UniProtKB-KW"/>
</dbReference>
<dbReference type="FunFam" id="3.90.1770.10:FF:000001">
    <property type="entry name" value="acetyl-CoA carboxylase 1"/>
    <property type="match status" value="1"/>
</dbReference>
<evidence type="ECO:0000256" key="11">
    <source>
        <dbReference type="ARBA" id="ARBA00023267"/>
    </source>
</evidence>
<keyword evidence="7" id="KW-0276">Fatty acid metabolism</keyword>
<dbReference type="Pfam" id="PF01039">
    <property type="entry name" value="Carboxyl_trans"/>
    <property type="match status" value="1"/>
</dbReference>
<dbReference type="GO" id="GO:0005524">
    <property type="term" value="F:ATP binding"/>
    <property type="evidence" value="ECO:0007669"/>
    <property type="project" value="UniProtKB-UniRule"/>
</dbReference>
<dbReference type="InterPro" id="IPR005482">
    <property type="entry name" value="Biotin_COase_C"/>
</dbReference>
<reference evidence="21" key="1">
    <citation type="submission" date="2025-08" db="UniProtKB">
        <authorList>
            <consortium name="Ensembl"/>
        </authorList>
    </citation>
    <scope>IDENTIFICATION</scope>
</reference>
<evidence type="ECO:0000256" key="2">
    <source>
        <dbReference type="ARBA" id="ARBA00004956"/>
    </source>
</evidence>
<feature type="domain" description="CoA carboxyltransferase N-terminal" evidence="19">
    <location>
        <begin position="1596"/>
        <end position="1926"/>
    </location>
</feature>
<dbReference type="InterPro" id="IPR011054">
    <property type="entry name" value="Rudment_hybrid_motif"/>
</dbReference>
<evidence type="ECO:0000256" key="9">
    <source>
        <dbReference type="ARBA" id="ARBA00023098"/>
    </source>
</evidence>
<dbReference type="Proteomes" id="UP000261620">
    <property type="component" value="Unplaced"/>
</dbReference>
<dbReference type="InterPro" id="IPR005479">
    <property type="entry name" value="CPAse_ATP-bd"/>
</dbReference>
<dbReference type="PANTHER" id="PTHR45728:SF1">
    <property type="entry name" value="ACETYL-COA CARBOXYLASE 2"/>
    <property type="match status" value="1"/>
</dbReference>
<feature type="domain" description="ATP-grasp" evidence="17">
    <location>
        <begin position="367"/>
        <end position="558"/>
    </location>
</feature>
<keyword evidence="5" id="KW-0436">Ligase</keyword>
<dbReference type="FunFam" id="2.40.460.10:FF:000001">
    <property type="entry name" value="Acetyl-CoA carboxylase 1"/>
    <property type="match status" value="1"/>
</dbReference>
<dbReference type="PROSITE" id="PS00188">
    <property type="entry name" value="BIOTIN"/>
    <property type="match status" value="1"/>
</dbReference>
<evidence type="ECO:0000313" key="22">
    <source>
        <dbReference type="Proteomes" id="UP000261620"/>
    </source>
</evidence>
<dbReference type="InterPro" id="IPR011763">
    <property type="entry name" value="COA_CT_C"/>
</dbReference>
<protein>
    <recommendedName>
        <fullName evidence="3">acetyl-CoA carboxylase</fullName>
        <ecNumber evidence="3">6.4.1.2</ecNumber>
    </recommendedName>
</protein>
<dbReference type="InterPro" id="IPR011762">
    <property type="entry name" value="COA_CT_N"/>
</dbReference>
<dbReference type="PROSITE" id="PS00866">
    <property type="entry name" value="CPSASE_1"/>
    <property type="match status" value="1"/>
</dbReference>
<organism evidence="21 22">
    <name type="scientific">Mola mola</name>
    <name type="common">Ocean sunfish</name>
    <name type="synonym">Tetraodon mola</name>
    <dbReference type="NCBI Taxonomy" id="94237"/>
    <lineage>
        <taxon>Eukaryota</taxon>
        <taxon>Metazoa</taxon>
        <taxon>Chordata</taxon>
        <taxon>Craniata</taxon>
        <taxon>Vertebrata</taxon>
        <taxon>Euteleostomi</taxon>
        <taxon>Actinopterygii</taxon>
        <taxon>Neopterygii</taxon>
        <taxon>Teleostei</taxon>
        <taxon>Neoteleostei</taxon>
        <taxon>Acanthomorphata</taxon>
        <taxon>Eupercaria</taxon>
        <taxon>Tetraodontiformes</taxon>
        <taxon>Molidae</taxon>
        <taxon>Mola</taxon>
    </lineage>
</organism>
<dbReference type="FunFam" id="3.40.50.20:FF:000005">
    <property type="entry name" value="acetyl-CoA carboxylase isoform X2"/>
    <property type="match status" value="1"/>
</dbReference>
<evidence type="ECO:0000256" key="1">
    <source>
        <dbReference type="ARBA" id="ARBA00001953"/>
    </source>
</evidence>
<feature type="region of interest" description="Disordered" evidence="14">
    <location>
        <begin position="136"/>
        <end position="173"/>
    </location>
</feature>
<dbReference type="Ensembl" id="ENSMMOT00000023762.1">
    <property type="protein sequence ID" value="ENSMMOP00000023376.1"/>
    <property type="gene ID" value="ENSMMOG00000017780.1"/>
</dbReference>
<evidence type="ECO:0000256" key="13">
    <source>
        <dbReference type="PROSITE-ProRule" id="PRU00409"/>
    </source>
</evidence>